<dbReference type="PROSITE" id="PS51337">
    <property type="entry name" value="B12_BINDING_NTER"/>
    <property type="match status" value="1"/>
</dbReference>
<name>A0A0D2J607_9BACT</name>
<evidence type="ECO:0000256" key="5">
    <source>
        <dbReference type="ARBA" id="ARBA00022723"/>
    </source>
</evidence>
<keyword evidence="6" id="KW-0170">Cobalt</keyword>
<dbReference type="AlphaFoldDB" id="A0A0D2J607"/>
<dbReference type="Pfam" id="PF02310">
    <property type="entry name" value="B12-binding"/>
    <property type="match status" value="1"/>
</dbReference>
<keyword evidence="3" id="KW-0846">Cobalamin</keyword>
<feature type="domain" description="B12-binding" evidence="8">
    <location>
        <begin position="407"/>
        <end position="528"/>
    </location>
</feature>
<dbReference type="SUPFAM" id="SSF51717">
    <property type="entry name" value="Dihydropteroate synthetase-like"/>
    <property type="match status" value="1"/>
</dbReference>
<feature type="domain" description="Pterin-binding" evidence="7">
    <location>
        <begin position="1"/>
        <end position="245"/>
    </location>
</feature>
<protein>
    <submittedName>
        <fullName evidence="10">Methionine synthase</fullName>
    </submittedName>
</protein>
<evidence type="ECO:0000313" key="11">
    <source>
        <dbReference type="Proteomes" id="UP000032233"/>
    </source>
</evidence>
<comment type="similarity">
    <text evidence="1">Belongs to the vitamin-B12 dependent methionine synthase family.</text>
</comment>
<dbReference type="GO" id="GO:0005829">
    <property type="term" value="C:cytosol"/>
    <property type="evidence" value="ECO:0007669"/>
    <property type="project" value="TreeGrafter"/>
</dbReference>
<dbReference type="Pfam" id="PF02607">
    <property type="entry name" value="B12-binding_2"/>
    <property type="match status" value="1"/>
</dbReference>
<dbReference type="RefSeq" id="WP_082464602.1">
    <property type="nucleotide sequence ID" value="NZ_AZAC01000067.1"/>
</dbReference>
<accession>A0A0D2J607</accession>
<dbReference type="InParanoid" id="A0A0D2J607"/>
<dbReference type="InterPro" id="IPR003759">
    <property type="entry name" value="Cbl-bd_cap"/>
</dbReference>
<dbReference type="SUPFAM" id="SSF47644">
    <property type="entry name" value="Methionine synthase domain"/>
    <property type="match status" value="1"/>
</dbReference>
<gene>
    <name evidence="10" type="ORF">X474_25955</name>
</gene>
<dbReference type="SUPFAM" id="SSF52242">
    <property type="entry name" value="Cobalamin (vitamin B12)-binding domain"/>
    <property type="match status" value="1"/>
</dbReference>
<evidence type="ECO:0000259" key="7">
    <source>
        <dbReference type="PROSITE" id="PS50972"/>
    </source>
</evidence>
<evidence type="ECO:0000256" key="3">
    <source>
        <dbReference type="ARBA" id="ARBA00022628"/>
    </source>
</evidence>
<dbReference type="Pfam" id="PF00809">
    <property type="entry name" value="Pterin_bind"/>
    <property type="match status" value="1"/>
</dbReference>
<dbReference type="EMBL" id="AZAC01000067">
    <property type="protein sequence ID" value="KIX11146.1"/>
    <property type="molecule type" value="Genomic_DNA"/>
</dbReference>
<dbReference type="PROSITE" id="PS51332">
    <property type="entry name" value="B12_BINDING"/>
    <property type="match status" value="1"/>
</dbReference>
<dbReference type="InterPro" id="IPR036724">
    <property type="entry name" value="Cobalamin-bd_sf"/>
</dbReference>
<reference evidence="10 11" key="1">
    <citation type="submission" date="2013-11" db="EMBL/GenBank/DDBJ databases">
        <title>Metagenomic analysis of a methanogenic consortium involved in long chain n-alkane degradation.</title>
        <authorList>
            <person name="Davidova I.A."/>
            <person name="Callaghan A.V."/>
            <person name="Wawrik B."/>
            <person name="Pruitt S."/>
            <person name="Marks C."/>
            <person name="Duncan K.E."/>
            <person name="Suflita J.M."/>
        </authorList>
    </citation>
    <scope>NUCLEOTIDE SEQUENCE [LARGE SCALE GENOMIC DNA]</scope>
    <source>
        <strain evidence="10 11">SPR</strain>
    </source>
</reference>
<dbReference type="PATRIC" id="fig|1429043.3.peg.5484"/>
<keyword evidence="11" id="KW-1185">Reference proteome</keyword>
<dbReference type="InterPro" id="IPR050554">
    <property type="entry name" value="Met_Synthase/Corrinoid"/>
</dbReference>
<dbReference type="InterPro" id="IPR011005">
    <property type="entry name" value="Dihydropteroate_synth-like_sf"/>
</dbReference>
<dbReference type="SMART" id="SM01018">
    <property type="entry name" value="B12-binding_2"/>
    <property type="match status" value="1"/>
</dbReference>
<organism evidence="10 11">
    <name type="scientific">Dethiosulfatarculus sandiegensis</name>
    <dbReference type="NCBI Taxonomy" id="1429043"/>
    <lineage>
        <taxon>Bacteria</taxon>
        <taxon>Pseudomonadati</taxon>
        <taxon>Thermodesulfobacteriota</taxon>
        <taxon>Desulfarculia</taxon>
        <taxon>Desulfarculales</taxon>
        <taxon>Desulfarculaceae</taxon>
        <taxon>Dethiosulfatarculus</taxon>
    </lineage>
</organism>
<dbReference type="Gene3D" id="3.20.20.20">
    <property type="entry name" value="Dihydropteroate synthase-like"/>
    <property type="match status" value="1"/>
</dbReference>
<dbReference type="Gene3D" id="3.40.50.280">
    <property type="entry name" value="Cobalamin-binding domain"/>
    <property type="match status" value="1"/>
</dbReference>
<dbReference type="PROSITE" id="PS50972">
    <property type="entry name" value="PTERIN_BINDING"/>
    <property type="match status" value="1"/>
</dbReference>
<dbReference type="STRING" id="1429043.X474_25955"/>
<keyword evidence="4" id="KW-0808">Transferase</keyword>
<dbReference type="InterPro" id="IPR036594">
    <property type="entry name" value="Meth_synthase_dom"/>
</dbReference>
<dbReference type="Proteomes" id="UP000032233">
    <property type="component" value="Unassembled WGS sequence"/>
</dbReference>
<dbReference type="NCBIfam" id="NF005719">
    <property type="entry name" value="PRK07535.1"/>
    <property type="match status" value="1"/>
</dbReference>
<keyword evidence="5" id="KW-0479">Metal-binding</keyword>
<keyword evidence="2" id="KW-0489">Methyltransferase</keyword>
<dbReference type="InterPro" id="IPR000489">
    <property type="entry name" value="Pterin-binding_dom"/>
</dbReference>
<dbReference type="GO" id="GO:0050667">
    <property type="term" value="P:homocysteine metabolic process"/>
    <property type="evidence" value="ECO:0007669"/>
    <property type="project" value="TreeGrafter"/>
</dbReference>
<proteinExistence type="inferred from homology"/>
<evidence type="ECO:0000259" key="9">
    <source>
        <dbReference type="PROSITE" id="PS51337"/>
    </source>
</evidence>
<dbReference type="GO" id="GO:0032259">
    <property type="term" value="P:methylation"/>
    <property type="evidence" value="ECO:0007669"/>
    <property type="project" value="UniProtKB-KW"/>
</dbReference>
<evidence type="ECO:0000256" key="6">
    <source>
        <dbReference type="ARBA" id="ARBA00023285"/>
    </source>
</evidence>
<dbReference type="GO" id="GO:0008705">
    <property type="term" value="F:methionine synthase activity"/>
    <property type="evidence" value="ECO:0007669"/>
    <property type="project" value="TreeGrafter"/>
</dbReference>
<dbReference type="InterPro" id="IPR006158">
    <property type="entry name" value="Cobalamin-bd"/>
</dbReference>
<evidence type="ECO:0000256" key="4">
    <source>
        <dbReference type="ARBA" id="ARBA00022679"/>
    </source>
</evidence>
<dbReference type="PANTHER" id="PTHR45833">
    <property type="entry name" value="METHIONINE SYNTHASE"/>
    <property type="match status" value="1"/>
</dbReference>
<dbReference type="GO" id="GO:0031419">
    <property type="term" value="F:cobalamin binding"/>
    <property type="evidence" value="ECO:0007669"/>
    <property type="project" value="UniProtKB-KW"/>
</dbReference>
<evidence type="ECO:0000256" key="2">
    <source>
        <dbReference type="ARBA" id="ARBA00022603"/>
    </source>
</evidence>
<comment type="caution">
    <text evidence="10">The sequence shown here is derived from an EMBL/GenBank/DDBJ whole genome shotgun (WGS) entry which is preliminary data.</text>
</comment>
<dbReference type="GO" id="GO:0046653">
    <property type="term" value="P:tetrahydrofolate metabolic process"/>
    <property type="evidence" value="ECO:0007669"/>
    <property type="project" value="TreeGrafter"/>
</dbReference>
<sequence length="528" mass="56817">MIVIGEKINGTRAEVARAIKDRDADFIKELALSQARAGADYLDINAGTHPDSEPEDIIWLVENVQSVSDLPLCIDSANPKALLAGIKAADKLPMLNSLSGEKTRVNGVLPLAGEYKTPLVVLALDDNGIPAKAEGRMKIIRDLVQKCRAKGMQDELLFIDPLITTIATDNQSAITAFETIRKIKAEFPEAHITCGLSNISFGQPGRSIINQAFSAIAIEAGLDSAIIDPTNQELKASIYSAEMLTGKDPDCLNFNQAFRQGLIGQPKKEADLDQTIQKAIADFLKALDQAGIAKANLCLEPMASQGSDSGPIADQKNSQDDLAELTRALVNMNRDKVSQLTRDLLESEVDPLAVLDASRDAMAEVGRLFETNEYFVPELILAGRMLKEVSEAAKPYLEGQGDQGPKKGKVLLGTVAGDIHDIGKDIVGTMLDINGYEVRDLGVDVPCERFLEAAKDFKPDVVALSGFLTLAYDPMRDSIAAIREAGLGDVKFMIGGGQIDENVRVYTGADAYGLDAVEAVKLCDGWMG</sequence>
<dbReference type="GO" id="GO:0046872">
    <property type="term" value="F:metal ion binding"/>
    <property type="evidence" value="ECO:0007669"/>
    <property type="project" value="UniProtKB-KW"/>
</dbReference>
<dbReference type="Gene3D" id="1.10.1240.10">
    <property type="entry name" value="Methionine synthase domain"/>
    <property type="match status" value="1"/>
</dbReference>
<dbReference type="PANTHER" id="PTHR45833:SF1">
    <property type="entry name" value="METHIONINE SYNTHASE"/>
    <property type="match status" value="1"/>
</dbReference>
<feature type="domain" description="B12-binding N-terminal" evidence="9">
    <location>
        <begin position="312"/>
        <end position="405"/>
    </location>
</feature>
<evidence type="ECO:0000259" key="8">
    <source>
        <dbReference type="PROSITE" id="PS51332"/>
    </source>
</evidence>
<evidence type="ECO:0000313" key="10">
    <source>
        <dbReference type="EMBL" id="KIX11146.1"/>
    </source>
</evidence>
<dbReference type="OrthoDB" id="9803687at2"/>
<evidence type="ECO:0000256" key="1">
    <source>
        <dbReference type="ARBA" id="ARBA00010398"/>
    </source>
</evidence>